<feature type="compositionally biased region" description="Low complexity" evidence="8">
    <location>
        <begin position="167"/>
        <end position="182"/>
    </location>
</feature>
<feature type="compositionally biased region" description="Polar residues" evidence="8">
    <location>
        <begin position="662"/>
        <end position="678"/>
    </location>
</feature>
<dbReference type="GO" id="GO:0070971">
    <property type="term" value="C:endoplasmic reticulum exit site"/>
    <property type="evidence" value="ECO:0007669"/>
    <property type="project" value="TreeGrafter"/>
</dbReference>
<feature type="compositionally biased region" description="Low complexity" evidence="8">
    <location>
        <begin position="1491"/>
        <end position="1504"/>
    </location>
</feature>
<feature type="compositionally biased region" description="Basic and acidic residues" evidence="8">
    <location>
        <begin position="1392"/>
        <end position="1401"/>
    </location>
</feature>
<dbReference type="GO" id="GO:0007030">
    <property type="term" value="P:Golgi organization"/>
    <property type="evidence" value="ECO:0007669"/>
    <property type="project" value="TreeGrafter"/>
</dbReference>
<dbReference type="Proteomes" id="UP000053558">
    <property type="component" value="Unassembled WGS sequence"/>
</dbReference>
<feature type="domain" description="Sec16 central conserved" evidence="10">
    <location>
        <begin position="850"/>
        <end position="984"/>
    </location>
</feature>
<evidence type="ECO:0000259" key="9">
    <source>
        <dbReference type="Pfam" id="PF12931"/>
    </source>
</evidence>
<comment type="function">
    <text evidence="6 7">Involved in the initiation of assembly of the COPII coat required for the formation of transport vesicles from the endoplasmic reticulum (ER) and the selection of cargo molecules. Also involved in autophagy.</text>
</comment>
<accession>A0A5M3N2N1</accession>
<dbReference type="PANTHER" id="PTHR13402">
    <property type="entry name" value="RGPR-RELATED"/>
    <property type="match status" value="1"/>
</dbReference>
<comment type="subcellular location">
    <subcellularLocation>
        <location evidence="1">Endoplasmic reticulum membrane</location>
        <topology evidence="1">Peripheral membrane protein</topology>
        <orientation evidence="1">Cytoplasmic side</orientation>
    </subcellularLocation>
</comment>
<evidence type="ECO:0000259" key="10">
    <source>
        <dbReference type="Pfam" id="PF12932"/>
    </source>
</evidence>
<feature type="compositionally biased region" description="Polar residues" evidence="8">
    <location>
        <begin position="1447"/>
        <end position="1457"/>
    </location>
</feature>
<evidence type="ECO:0000256" key="4">
    <source>
        <dbReference type="ARBA" id="ARBA00022824"/>
    </source>
</evidence>
<evidence type="ECO:0000256" key="2">
    <source>
        <dbReference type="ARBA" id="ARBA00005927"/>
    </source>
</evidence>
<keyword evidence="4 7" id="KW-0256">Endoplasmic reticulum</keyword>
<feature type="compositionally biased region" description="Polar residues" evidence="8">
    <location>
        <begin position="1512"/>
        <end position="1521"/>
    </location>
</feature>
<feature type="compositionally biased region" description="Polar residues" evidence="8">
    <location>
        <begin position="1621"/>
        <end position="1631"/>
    </location>
</feature>
<keyword evidence="5 7" id="KW-0931">ER-Golgi transport</keyword>
<dbReference type="PANTHER" id="PTHR13402:SF6">
    <property type="entry name" value="SECRETORY 16, ISOFORM I"/>
    <property type="match status" value="1"/>
</dbReference>
<dbReference type="KEGG" id="cput:CONPUDRAFT_97967"/>
<feature type="compositionally biased region" description="Low complexity" evidence="8">
    <location>
        <begin position="1414"/>
        <end position="1426"/>
    </location>
</feature>
<protein>
    <recommendedName>
        <fullName evidence="7">Protein transport protein sec16</fullName>
    </recommendedName>
</protein>
<feature type="compositionally biased region" description="Low complexity" evidence="8">
    <location>
        <begin position="141"/>
        <end position="157"/>
    </location>
</feature>
<evidence type="ECO:0000256" key="7">
    <source>
        <dbReference type="RuleBase" id="RU364101"/>
    </source>
</evidence>
<feature type="compositionally biased region" description="Pro residues" evidence="8">
    <location>
        <begin position="1786"/>
        <end position="1802"/>
    </location>
</feature>
<comment type="caution">
    <text evidence="11">The sequence shown here is derived from an EMBL/GenBank/DDBJ whole genome shotgun (WGS) entry which is preliminary data.</text>
</comment>
<feature type="region of interest" description="Disordered" evidence="8">
    <location>
        <begin position="1"/>
        <end position="790"/>
    </location>
</feature>
<sequence length="1828" mass="190888">MSSVEAAASLFGGDSSAASDPFAVIGSDEERDTTSPAHGATPPGQEHGASPFDTNSTHASQDASSLFGSADTSQSETFGSGNWLSPAGQGSQVDSYAASPQSTGTQYTQSAYSGLPSDSSSQSIYNGLPQNTGYSTYQQHATAAPPANPYAPAAPVASSYGQQSNPYSSGQYGASSYAYDSYRPSANSTLAPTQAPLSSAQAAVDPYKPFATAQKPQQSQYASYTPPVSQPMRSPMVPATMPPPTPASADAFRPKVSNAYDPPIPPPKPKRATSGRSPAYTPAMNTYTPSPVSTPPPPPNRGSSMLSPPPPRATPPPPRAAPPRAPSRDAFQPPQGGHAYGGCVGHEPMGHSAHITSNNSVYDPYSVGSPRPPASDRYSPRPVAVSHPPPANDRYSPRPVAGTQAAPLASDRYSPLPPTSTQAPLANPYSPYSGANARATPPVVQYNPQVPLNSEGLATGHSYGQHGADAQLPPPPARAPSAEGYALFEHGNTEPPPADDYFGTSATEDLSMPEMKARSSPDPYAPQTSEVDLAEEAPTPRQTFEKPFGEDIPAYNPEQPSESYGFEGGVVDGEDHGGWDAKVGEAGLAGENPVGQGADGVTSEMGTFANVGAPTSIEEHDPEAVFSPVHSSVPSSPQAVRQGHGSPKPTAHFKRGSHGSAGHSSPRSSPLQRVSSPLRSEIVDSLDTRYGSGQDYTPPVPGPESPSSPISTRSTGSRHSVASHRSPAYSPYVPYGPPKPSNAPAYAGNATSAPAPPAQHSPYDPYTPKTQTSPSKLRPRSDSGFSSVSPVDVSALPTSINNAYAPPAAPANNASLGQDLYVSPPARGLYAPSPSLLGSNDPLGRTSARIPVFSFGFGGKFLTCFHGAGGLSTGFDVALSSRKSMDVQIRTLKEIIPESALDSSFGTFPGPLFGDPGSPVTSLVRTGAAQAKTRKARVAKYLEDRMEELSKGVPYLSSDSPEDRSTRGKLALLKLLKIMVDNDGLLSGSPSNDSAIRSALFPHLASGDPAEVGSELMTPSFASPLSNAYGFSSTVAPVINEPPISTTTLTASALDKIQEFLVRGERRKAYHYALDQKLWAHAMVIASGIDKEAWKEVVSEFLKCELGVPTEAAGSPGSSREWLRVVYSLFSGQGVSAVQEMIPTNNLAKQDSGLQLPAPSLAHITPMSPNFPSAVTTAQIPSESLGKWPEIVASVISSPMGPETSAMLTALGDHLLSHQMVEGAHCCYLLAPATSPLGGVGTPSSRIILLGSQSPGYLPTFSKEQDSIVLSEILEFALSLKPAVKGQETFGGLPHLQAYKLVRAYALAELGYVQSASKYCESITASLGRPSQYLNVIMVERLKVLADRLTGAPQVDKAGSWIGGKVTKPSLDSLGSWLEGRLTKFIAGEGEETAHPNKEPVHPQPNFSGPFSQYSTISSAVPSASSTPPPPSYSNLHNGAPTPPPQRTGSALSTRSAPNPYAPGNRASSAMDMHRPNRRTSPAPNKVPAYPSSLPSTTSMPSAPHGYYGNGYASSQASGDSLSRKPSLEVMEEENSGAAEETSQEPAQESGWWNSLGNADSANTPTANTFHQLDDAHESSNGFISLMDDPALSVTPSPPIPQNYVARRDNIVDDEDDLGLGNSSSKRSTPVQGAENGDKPTPVEEPKKAEAKPEKPPAAPAGASSGSWLGRLWGGKKADSPAPVKANLGQEVTFYYDKDLKKWVNKTAGAEEAKPAATPPPPSRAQTASPARAMGGAPPPRSPLPPPSAPPPSRPASAIDLGQGFQAKPMARTRSNLVPSDVASLPPTPLPDASGTPPPPMGRPRSQAAKRSVRNRYVDVFQQEGGGA</sequence>
<feature type="compositionally biased region" description="Low complexity" evidence="8">
    <location>
        <begin position="1660"/>
        <end position="1671"/>
    </location>
</feature>
<feature type="compositionally biased region" description="Pro residues" evidence="8">
    <location>
        <begin position="1737"/>
        <end position="1754"/>
    </location>
</feature>
<feature type="compositionally biased region" description="Polar residues" evidence="8">
    <location>
        <begin position="214"/>
        <end position="227"/>
    </location>
</feature>
<feature type="compositionally biased region" description="Low complexity" evidence="8">
    <location>
        <begin position="1724"/>
        <end position="1736"/>
    </location>
</feature>
<keyword evidence="3 7" id="KW-0813">Transport</keyword>
<keyword evidence="7" id="KW-0653">Protein transport</keyword>
<evidence type="ECO:0000256" key="6">
    <source>
        <dbReference type="ARBA" id="ARBA00024687"/>
    </source>
</evidence>
<dbReference type="InterPro" id="IPR024298">
    <property type="entry name" value="Sec16_Sec23-bd"/>
</dbReference>
<keyword evidence="7" id="KW-0472">Membrane</keyword>
<comment type="similarity">
    <text evidence="2 7">Belongs to the SEC16 family.</text>
</comment>
<feature type="compositionally biased region" description="Polar residues" evidence="8">
    <location>
        <begin position="1544"/>
        <end position="1568"/>
    </location>
</feature>
<dbReference type="RefSeq" id="XP_007764743.1">
    <property type="nucleotide sequence ID" value="XM_007766553.1"/>
</dbReference>
<name>A0A5M3N2N1_CONPW</name>
<dbReference type="GO" id="GO:0070973">
    <property type="term" value="P:protein localization to endoplasmic reticulum exit site"/>
    <property type="evidence" value="ECO:0007669"/>
    <property type="project" value="TreeGrafter"/>
</dbReference>
<dbReference type="GO" id="GO:0005789">
    <property type="term" value="C:endoplasmic reticulum membrane"/>
    <property type="evidence" value="ECO:0007669"/>
    <property type="project" value="UniProtKB-SubCell"/>
</dbReference>
<feature type="compositionally biased region" description="Basic and acidic residues" evidence="8">
    <location>
        <begin position="1636"/>
        <end position="1655"/>
    </location>
</feature>
<feature type="compositionally biased region" description="Pro residues" evidence="8">
    <location>
        <begin position="307"/>
        <end position="325"/>
    </location>
</feature>
<evidence type="ECO:0000256" key="5">
    <source>
        <dbReference type="ARBA" id="ARBA00022892"/>
    </source>
</evidence>
<proteinExistence type="inferred from homology"/>
<evidence type="ECO:0000256" key="8">
    <source>
        <dbReference type="SAM" id="MobiDB-lite"/>
    </source>
</evidence>
<evidence type="ECO:0000256" key="3">
    <source>
        <dbReference type="ARBA" id="ARBA00022448"/>
    </source>
</evidence>
<feature type="region of interest" description="Disordered" evidence="8">
    <location>
        <begin position="1581"/>
        <end position="1690"/>
    </location>
</feature>
<dbReference type="GO" id="GO:0016192">
    <property type="term" value="P:vesicle-mediated transport"/>
    <property type="evidence" value="ECO:0007669"/>
    <property type="project" value="UniProtKB-KW"/>
</dbReference>
<dbReference type="EMBL" id="JH711574">
    <property type="protein sequence ID" value="EIW85171.1"/>
    <property type="molecule type" value="Genomic_DNA"/>
</dbReference>
<dbReference type="Gene3D" id="1.25.40.1030">
    <property type="match status" value="1"/>
</dbReference>
<organism evidence="11 12">
    <name type="scientific">Coniophora puteana (strain RWD-64-598)</name>
    <name type="common">Brown rot fungus</name>
    <dbReference type="NCBI Taxonomy" id="741705"/>
    <lineage>
        <taxon>Eukaryota</taxon>
        <taxon>Fungi</taxon>
        <taxon>Dikarya</taxon>
        <taxon>Basidiomycota</taxon>
        <taxon>Agaricomycotina</taxon>
        <taxon>Agaricomycetes</taxon>
        <taxon>Agaricomycetidae</taxon>
        <taxon>Boletales</taxon>
        <taxon>Coniophorineae</taxon>
        <taxon>Coniophoraceae</taxon>
        <taxon>Coniophora</taxon>
    </lineage>
</organism>
<dbReference type="Pfam" id="PF12932">
    <property type="entry name" value="Sec16"/>
    <property type="match status" value="1"/>
</dbReference>
<feature type="region of interest" description="Disordered" evidence="8">
    <location>
        <begin position="1707"/>
        <end position="1828"/>
    </location>
</feature>
<evidence type="ECO:0000256" key="1">
    <source>
        <dbReference type="ARBA" id="ARBA00004397"/>
    </source>
</evidence>
<keyword evidence="12" id="KW-1185">Reference proteome</keyword>
<feature type="domain" description="Sec16 Sec23-binding" evidence="9">
    <location>
        <begin position="1057"/>
        <end position="1389"/>
    </location>
</feature>
<dbReference type="GO" id="GO:0015031">
    <property type="term" value="P:protein transport"/>
    <property type="evidence" value="ECO:0007669"/>
    <property type="project" value="UniProtKB-KW"/>
</dbReference>
<dbReference type="GO" id="GO:0006914">
    <property type="term" value="P:autophagy"/>
    <property type="evidence" value="ECO:0007669"/>
    <property type="project" value="UniProtKB-KW"/>
</dbReference>
<reference evidence="12" key="1">
    <citation type="journal article" date="2012" name="Science">
        <title>The Paleozoic origin of enzymatic lignin decomposition reconstructed from 31 fungal genomes.</title>
        <authorList>
            <person name="Floudas D."/>
            <person name="Binder M."/>
            <person name="Riley R."/>
            <person name="Barry K."/>
            <person name="Blanchette R.A."/>
            <person name="Henrissat B."/>
            <person name="Martinez A.T."/>
            <person name="Otillar R."/>
            <person name="Spatafora J.W."/>
            <person name="Yadav J.S."/>
            <person name="Aerts A."/>
            <person name="Benoit I."/>
            <person name="Boyd A."/>
            <person name="Carlson A."/>
            <person name="Copeland A."/>
            <person name="Coutinho P.M."/>
            <person name="de Vries R.P."/>
            <person name="Ferreira P."/>
            <person name="Findley K."/>
            <person name="Foster B."/>
            <person name="Gaskell J."/>
            <person name="Glotzer D."/>
            <person name="Gorecki P."/>
            <person name="Heitman J."/>
            <person name="Hesse C."/>
            <person name="Hori C."/>
            <person name="Igarashi K."/>
            <person name="Jurgens J.A."/>
            <person name="Kallen N."/>
            <person name="Kersten P."/>
            <person name="Kohler A."/>
            <person name="Kuees U."/>
            <person name="Kumar T.K.A."/>
            <person name="Kuo A."/>
            <person name="LaButti K."/>
            <person name="Larrondo L.F."/>
            <person name="Lindquist E."/>
            <person name="Ling A."/>
            <person name="Lombard V."/>
            <person name="Lucas S."/>
            <person name="Lundell T."/>
            <person name="Martin R."/>
            <person name="McLaughlin D.J."/>
            <person name="Morgenstern I."/>
            <person name="Morin E."/>
            <person name="Murat C."/>
            <person name="Nagy L.G."/>
            <person name="Nolan M."/>
            <person name="Ohm R.A."/>
            <person name="Patyshakuliyeva A."/>
            <person name="Rokas A."/>
            <person name="Ruiz-Duenas F.J."/>
            <person name="Sabat G."/>
            <person name="Salamov A."/>
            <person name="Samejima M."/>
            <person name="Schmutz J."/>
            <person name="Slot J.C."/>
            <person name="St John F."/>
            <person name="Stenlid J."/>
            <person name="Sun H."/>
            <person name="Sun S."/>
            <person name="Syed K."/>
            <person name="Tsang A."/>
            <person name="Wiebenga A."/>
            <person name="Young D."/>
            <person name="Pisabarro A."/>
            <person name="Eastwood D.C."/>
            <person name="Martin F."/>
            <person name="Cullen D."/>
            <person name="Grigoriev I.V."/>
            <person name="Hibbett D.S."/>
        </authorList>
    </citation>
    <scope>NUCLEOTIDE SEQUENCE [LARGE SCALE GENOMIC DNA]</scope>
    <source>
        <strain evidence="12">RWD-64-598 SS2</strain>
    </source>
</reference>
<dbReference type="OMA" id="FMSFADQ"/>
<feature type="compositionally biased region" description="Low complexity" evidence="8">
    <location>
        <begin position="625"/>
        <end position="637"/>
    </location>
</feature>
<dbReference type="InterPro" id="IPR024340">
    <property type="entry name" value="Sec16_CCD"/>
</dbReference>
<evidence type="ECO:0000313" key="12">
    <source>
        <dbReference type="Proteomes" id="UP000053558"/>
    </source>
</evidence>
<feature type="region of interest" description="Disordered" evidence="8">
    <location>
        <begin position="1392"/>
        <end position="1568"/>
    </location>
</feature>
<dbReference type="OrthoDB" id="8918678at2759"/>
<dbReference type="Pfam" id="PF12931">
    <property type="entry name" value="TPR_Sec16"/>
    <property type="match status" value="1"/>
</dbReference>
<dbReference type="GO" id="GO:0012507">
    <property type="term" value="C:ER to Golgi transport vesicle membrane"/>
    <property type="evidence" value="ECO:0007669"/>
    <property type="project" value="TreeGrafter"/>
</dbReference>
<feature type="compositionally biased region" description="Polar residues" evidence="8">
    <location>
        <begin position="52"/>
        <end position="140"/>
    </location>
</feature>
<feature type="compositionally biased region" description="Polar residues" evidence="8">
    <location>
        <begin position="184"/>
        <end position="201"/>
    </location>
</feature>
<gene>
    <name evidence="11" type="ORF">CONPUDRAFT_97967</name>
</gene>
<keyword evidence="7" id="KW-0072">Autophagy</keyword>
<feature type="compositionally biased region" description="Basic and acidic residues" evidence="8">
    <location>
        <begin position="573"/>
        <end position="583"/>
    </location>
</feature>
<dbReference type="CDD" id="cd09233">
    <property type="entry name" value="ACE1-Sec16-like"/>
    <property type="match status" value="1"/>
</dbReference>
<dbReference type="GeneID" id="19211849"/>
<evidence type="ECO:0000313" key="11">
    <source>
        <dbReference type="EMBL" id="EIW85171.1"/>
    </source>
</evidence>